<accession>A0A2H0LYY2</accession>
<evidence type="ECO:0000259" key="1">
    <source>
        <dbReference type="Pfam" id="PF08241"/>
    </source>
</evidence>
<comment type="caution">
    <text evidence="2">The sequence shown here is derived from an EMBL/GenBank/DDBJ whole genome shotgun (WGS) entry which is preliminary data.</text>
</comment>
<reference evidence="2 3" key="1">
    <citation type="submission" date="2017-09" db="EMBL/GenBank/DDBJ databases">
        <title>Depth-based differentiation of microbial function through sediment-hosted aquifers and enrichment of novel symbionts in the deep terrestrial subsurface.</title>
        <authorList>
            <person name="Probst A.J."/>
            <person name="Ladd B."/>
            <person name="Jarett J.K."/>
            <person name="Geller-Mcgrath D.E."/>
            <person name="Sieber C.M."/>
            <person name="Emerson J.B."/>
            <person name="Anantharaman K."/>
            <person name="Thomas B.C."/>
            <person name="Malmstrom R."/>
            <person name="Stieglmeier M."/>
            <person name="Klingl A."/>
            <person name="Woyke T."/>
            <person name="Ryan C.M."/>
            <person name="Banfield J.F."/>
        </authorList>
    </citation>
    <scope>NUCLEOTIDE SEQUENCE [LARGE SCALE GENOMIC DNA]</scope>
    <source>
        <strain evidence="2">CG11_big_fil_rev_8_21_14_0_20_42_13</strain>
    </source>
</reference>
<dbReference type="EMBL" id="PCWA01000030">
    <property type="protein sequence ID" value="PIQ89639.1"/>
    <property type="molecule type" value="Genomic_DNA"/>
</dbReference>
<evidence type="ECO:0000313" key="3">
    <source>
        <dbReference type="Proteomes" id="UP000229641"/>
    </source>
</evidence>
<organism evidence="2 3">
    <name type="scientific">Candidatus Ghiorseimicrobium undicola</name>
    <dbReference type="NCBI Taxonomy" id="1974746"/>
    <lineage>
        <taxon>Bacteria</taxon>
        <taxon>Pseudomonadati</taxon>
        <taxon>Candidatus Omnitrophota</taxon>
        <taxon>Candidatus Ghiorseimicrobium</taxon>
    </lineage>
</organism>
<sequence length="252" mass="28943">MNILKRIKEEYSYTHQKYWPFTDVGKFWDTVIDYDEINKKADSYSRRFVDGYNLSNIADGSYILDICARTGNGTLYFWQREKVKKALCADFSDQMLKICASRLKEAGVLFECLKVESLPLVFKDGEFDAVLCFETVEHISNPGDFIKELSRVIRLGGQMILTTPNTSWGFIHTLSAIFNLHHSEGPHRFIGRKTLRKFVEESGFKIITEKTCVLVPAGPRFLISLGAWLEKVIGNQAMSLFGLRRIFICEKI</sequence>
<dbReference type="PANTHER" id="PTHR42912">
    <property type="entry name" value="METHYLTRANSFERASE"/>
    <property type="match status" value="1"/>
</dbReference>
<dbReference type="AlphaFoldDB" id="A0A2H0LYY2"/>
<dbReference type="GO" id="GO:0008757">
    <property type="term" value="F:S-adenosylmethionine-dependent methyltransferase activity"/>
    <property type="evidence" value="ECO:0007669"/>
    <property type="project" value="InterPro"/>
</dbReference>
<evidence type="ECO:0000313" key="2">
    <source>
        <dbReference type="EMBL" id="PIQ89639.1"/>
    </source>
</evidence>
<dbReference type="Pfam" id="PF08241">
    <property type="entry name" value="Methyltransf_11"/>
    <property type="match status" value="1"/>
</dbReference>
<gene>
    <name evidence="2" type="ORF">COV72_02155</name>
</gene>
<name>A0A2H0LYY2_9BACT</name>
<dbReference type="InterPro" id="IPR013216">
    <property type="entry name" value="Methyltransf_11"/>
</dbReference>
<dbReference type="InterPro" id="IPR029063">
    <property type="entry name" value="SAM-dependent_MTases_sf"/>
</dbReference>
<dbReference type="InterPro" id="IPR050508">
    <property type="entry name" value="Methyltransf_Superfamily"/>
</dbReference>
<protein>
    <recommendedName>
        <fullName evidence="1">Methyltransferase type 11 domain-containing protein</fullName>
    </recommendedName>
</protein>
<dbReference type="PANTHER" id="PTHR42912:SF93">
    <property type="entry name" value="N6-ADENOSINE-METHYLTRANSFERASE TMT1A"/>
    <property type="match status" value="1"/>
</dbReference>
<dbReference type="SUPFAM" id="SSF53335">
    <property type="entry name" value="S-adenosyl-L-methionine-dependent methyltransferases"/>
    <property type="match status" value="1"/>
</dbReference>
<feature type="domain" description="Methyltransferase type 11" evidence="1">
    <location>
        <begin position="64"/>
        <end position="160"/>
    </location>
</feature>
<dbReference type="Proteomes" id="UP000229641">
    <property type="component" value="Unassembled WGS sequence"/>
</dbReference>
<dbReference type="CDD" id="cd02440">
    <property type="entry name" value="AdoMet_MTases"/>
    <property type="match status" value="1"/>
</dbReference>
<dbReference type="Gene3D" id="3.40.50.150">
    <property type="entry name" value="Vaccinia Virus protein VP39"/>
    <property type="match status" value="1"/>
</dbReference>
<proteinExistence type="predicted"/>